<gene>
    <name evidence="5" type="ORF">U14_04954</name>
</gene>
<keyword evidence="2" id="KW-0175">Coiled coil</keyword>
<dbReference type="Gene3D" id="1.25.40.10">
    <property type="entry name" value="Tetratricopeptide repeat domain"/>
    <property type="match status" value="1"/>
</dbReference>
<feature type="coiled-coil region" evidence="2">
    <location>
        <begin position="67"/>
        <end position="129"/>
    </location>
</feature>
<dbReference type="STRING" id="1499966.U14_04954"/>
<sequence length="302" mass="33760">MLAILRCGGENVKTCNMFRRAIYGGFVGMALWLSSCASPQQEQSLTQIQSQISVLSNEMRDSFSKTEEDTVNLYKQLNEEVRQLQKNQADNAEVNDQLAASVTAIEAKLDEYNARMTQLSERLDSTETALTDRITSLSDQMGEIKNETAIIPGGPDQQQSAPITEEQSSTTVGSPQDSEASRMYHQPYTLYVNGDFEAAISGFQRYLQQYPGAELADMAQFWIAESFFSLGEYETALKEYDTLINKYPNSDKIPDAFLGKADTFLKLDRQIEAISHLKYVMNQFPDSAAARKAADRLKSLGE</sequence>
<dbReference type="HAMAP" id="MF_02066">
    <property type="entry name" value="CpoB"/>
    <property type="match status" value="1"/>
</dbReference>
<dbReference type="NCBIfam" id="TIGR02795">
    <property type="entry name" value="tol_pal_ybgF"/>
    <property type="match status" value="1"/>
</dbReference>
<reference evidence="5" key="1">
    <citation type="journal article" date="2015" name="PeerJ">
        <title>First genomic representation of candidate bacterial phylum KSB3 points to enhanced environmental sensing as a trigger of wastewater bulking.</title>
        <authorList>
            <person name="Sekiguchi Y."/>
            <person name="Ohashi A."/>
            <person name="Parks D.H."/>
            <person name="Yamauchi T."/>
            <person name="Tyson G.W."/>
            <person name="Hugenholtz P."/>
        </authorList>
    </citation>
    <scope>NUCLEOTIDE SEQUENCE [LARGE SCALE GENOMIC DNA]</scope>
</reference>
<dbReference type="InterPro" id="IPR034706">
    <property type="entry name" value="CpoB"/>
</dbReference>
<feature type="compositionally biased region" description="Polar residues" evidence="3">
    <location>
        <begin position="156"/>
        <end position="178"/>
    </location>
</feature>
<dbReference type="SUPFAM" id="SSF48452">
    <property type="entry name" value="TPR-like"/>
    <property type="match status" value="1"/>
</dbReference>
<name>A0A081BQK2_9BACT</name>
<organism evidence="5">
    <name type="scientific">Candidatus Moduliflexus flocculans</name>
    <dbReference type="NCBI Taxonomy" id="1499966"/>
    <lineage>
        <taxon>Bacteria</taxon>
        <taxon>Candidatus Moduliflexota</taxon>
        <taxon>Candidatus Moduliflexia</taxon>
        <taxon>Candidatus Moduliflexales</taxon>
        <taxon>Candidatus Moduliflexaceae</taxon>
    </lineage>
</organism>
<dbReference type="InterPro" id="IPR011990">
    <property type="entry name" value="TPR-like_helical_dom_sf"/>
</dbReference>
<dbReference type="Pfam" id="PF13525">
    <property type="entry name" value="YfiO"/>
    <property type="match status" value="1"/>
</dbReference>
<feature type="region of interest" description="Disordered" evidence="3">
    <location>
        <begin position="150"/>
        <end position="180"/>
    </location>
</feature>
<accession>A0A081BQK2</accession>
<evidence type="ECO:0000259" key="4">
    <source>
        <dbReference type="Pfam" id="PF13525"/>
    </source>
</evidence>
<evidence type="ECO:0000313" key="5">
    <source>
        <dbReference type="EMBL" id="GAK53683.1"/>
    </source>
</evidence>
<feature type="domain" description="Outer membrane lipoprotein BamD-like" evidence="4">
    <location>
        <begin position="177"/>
        <end position="300"/>
    </location>
</feature>
<evidence type="ECO:0000256" key="2">
    <source>
        <dbReference type="SAM" id="Coils"/>
    </source>
</evidence>
<protein>
    <recommendedName>
        <fullName evidence="4">Outer membrane lipoprotein BamD-like domain-containing protein</fullName>
    </recommendedName>
</protein>
<evidence type="ECO:0000256" key="3">
    <source>
        <dbReference type="SAM" id="MobiDB-lite"/>
    </source>
</evidence>
<dbReference type="GO" id="GO:0051301">
    <property type="term" value="P:cell division"/>
    <property type="evidence" value="ECO:0007669"/>
    <property type="project" value="InterPro"/>
</dbReference>
<proteinExistence type="inferred from homology"/>
<evidence type="ECO:0000256" key="1">
    <source>
        <dbReference type="ARBA" id="ARBA00022729"/>
    </source>
</evidence>
<keyword evidence="1" id="KW-0732">Signal</keyword>
<keyword evidence="6" id="KW-1185">Reference proteome</keyword>
<dbReference type="HOGENOM" id="CLU_044315_3_0_0"/>
<dbReference type="InterPro" id="IPR014162">
    <property type="entry name" value="CpoB_C"/>
</dbReference>
<dbReference type="Proteomes" id="UP000030700">
    <property type="component" value="Unassembled WGS sequence"/>
</dbReference>
<dbReference type="InterPro" id="IPR039565">
    <property type="entry name" value="BamD-like"/>
</dbReference>
<dbReference type="AlphaFoldDB" id="A0A081BQK2"/>
<dbReference type="Gene3D" id="1.10.287.1490">
    <property type="match status" value="1"/>
</dbReference>
<evidence type="ECO:0000313" key="6">
    <source>
        <dbReference type="Proteomes" id="UP000030700"/>
    </source>
</evidence>
<dbReference type="EMBL" id="DF820460">
    <property type="protein sequence ID" value="GAK53683.1"/>
    <property type="molecule type" value="Genomic_DNA"/>
</dbReference>